<dbReference type="Gene3D" id="3.10.20.30">
    <property type="match status" value="1"/>
</dbReference>
<keyword evidence="3" id="KW-0560">Oxidoreductase</keyword>
<dbReference type="Pfam" id="PF01799">
    <property type="entry name" value="Fer2_2"/>
    <property type="match status" value="1"/>
</dbReference>
<dbReference type="InterPro" id="IPR006058">
    <property type="entry name" value="2Fe2S_fd_BS"/>
</dbReference>
<dbReference type="Pfam" id="PF00111">
    <property type="entry name" value="Fer2"/>
    <property type="match status" value="1"/>
</dbReference>
<keyword evidence="2" id="KW-0479">Metal-binding</keyword>
<dbReference type="KEGG" id="cpor:BED41_01915"/>
<dbReference type="EMBL" id="CP016757">
    <property type="protein sequence ID" value="ANZ43956.1"/>
    <property type="molecule type" value="Genomic_DNA"/>
</dbReference>
<dbReference type="InterPro" id="IPR036884">
    <property type="entry name" value="2Fe-2S-bd_dom_sf"/>
</dbReference>
<sequence length="164" mass="17506">MLIKFELNGKRYEMEADPAARLLDFLRDEMGLTGAKEGCGEGECGTCTVIVDKRAVHSCLMIAGQIDGRSLLTVEGLAESDGSLSPLQKAFIKHGAIQCGYCTPGMLMSAAALLYENPDPTEEEIRTAIAGNLCRCGDYSAISRAVKEAAAVLRSAKEEACPNE</sequence>
<dbReference type="GO" id="GO:0046872">
    <property type="term" value="F:metal ion binding"/>
    <property type="evidence" value="ECO:0007669"/>
    <property type="project" value="UniProtKB-KW"/>
</dbReference>
<evidence type="ECO:0000256" key="4">
    <source>
        <dbReference type="ARBA" id="ARBA00023004"/>
    </source>
</evidence>
<dbReference type="PROSITE" id="PS00197">
    <property type="entry name" value="2FE2S_FER_1"/>
    <property type="match status" value="1"/>
</dbReference>
<evidence type="ECO:0000256" key="5">
    <source>
        <dbReference type="ARBA" id="ARBA00023014"/>
    </source>
</evidence>
<dbReference type="InterPro" id="IPR051452">
    <property type="entry name" value="Diverse_Oxidoreductases"/>
</dbReference>
<evidence type="ECO:0000256" key="2">
    <source>
        <dbReference type="ARBA" id="ARBA00022723"/>
    </source>
</evidence>
<keyword evidence="4" id="KW-0408">Iron</keyword>
<keyword evidence="5" id="KW-0411">Iron-sulfur</keyword>
<dbReference type="InterPro" id="IPR002888">
    <property type="entry name" value="2Fe-2S-bd"/>
</dbReference>
<protein>
    <submittedName>
        <fullName evidence="7">(2Fe-2S)-binding protein</fullName>
    </submittedName>
</protein>
<dbReference type="PANTHER" id="PTHR44379:SF2">
    <property type="entry name" value="BLR6218 PROTEIN"/>
    <property type="match status" value="1"/>
</dbReference>
<dbReference type="InterPro" id="IPR036010">
    <property type="entry name" value="2Fe-2S_ferredoxin-like_sf"/>
</dbReference>
<dbReference type="GO" id="GO:0016491">
    <property type="term" value="F:oxidoreductase activity"/>
    <property type="evidence" value="ECO:0007669"/>
    <property type="project" value="UniProtKB-KW"/>
</dbReference>
<dbReference type="SUPFAM" id="SSF47741">
    <property type="entry name" value="CO dehydrogenase ISP C-domain like"/>
    <property type="match status" value="1"/>
</dbReference>
<dbReference type="FunFam" id="1.10.150.120:FF:000003">
    <property type="entry name" value="Carbon monoxide dehydrogenase, small subunit"/>
    <property type="match status" value="1"/>
</dbReference>
<dbReference type="RefSeq" id="WP_066742389.1">
    <property type="nucleotide sequence ID" value="NZ_CP016757.1"/>
</dbReference>
<dbReference type="InterPro" id="IPR012675">
    <property type="entry name" value="Beta-grasp_dom_sf"/>
</dbReference>
<keyword evidence="1" id="KW-0001">2Fe-2S</keyword>
<dbReference type="PANTHER" id="PTHR44379">
    <property type="entry name" value="OXIDOREDUCTASE WITH IRON-SULFUR SUBUNIT"/>
    <property type="match status" value="1"/>
</dbReference>
<evidence type="ECO:0000313" key="8">
    <source>
        <dbReference type="Proteomes" id="UP000093044"/>
    </source>
</evidence>
<dbReference type="CDD" id="cd00207">
    <property type="entry name" value="fer2"/>
    <property type="match status" value="1"/>
</dbReference>
<proteinExistence type="predicted"/>
<keyword evidence="8" id="KW-1185">Reference proteome</keyword>
<dbReference type="Gene3D" id="1.10.150.120">
    <property type="entry name" value="[2Fe-2S]-binding domain"/>
    <property type="match status" value="1"/>
</dbReference>
<dbReference type="InterPro" id="IPR001041">
    <property type="entry name" value="2Fe-2S_ferredoxin-type"/>
</dbReference>
<evidence type="ECO:0000259" key="6">
    <source>
        <dbReference type="PROSITE" id="PS51085"/>
    </source>
</evidence>
<dbReference type="GO" id="GO:0051537">
    <property type="term" value="F:2 iron, 2 sulfur cluster binding"/>
    <property type="evidence" value="ECO:0007669"/>
    <property type="project" value="UniProtKB-KW"/>
</dbReference>
<dbReference type="AlphaFoldDB" id="A0A1B2I1X1"/>
<evidence type="ECO:0000256" key="3">
    <source>
        <dbReference type="ARBA" id="ARBA00023002"/>
    </source>
</evidence>
<evidence type="ECO:0000256" key="1">
    <source>
        <dbReference type="ARBA" id="ARBA00022714"/>
    </source>
</evidence>
<dbReference type="GeneID" id="83056604"/>
<dbReference type="FunFam" id="3.10.20.30:FF:000020">
    <property type="entry name" value="Xanthine dehydrogenase iron-sulfur subunit"/>
    <property type="match status" value="1"/>
</dbReference>
<gene>
    <name evidence="7" type="ORF">BED41_01915</name>
</gene>
<accession>A0A1B2I1X1</accession>
<dbReference type="OrthoDB" id="4903at2"/>
<dbReference type="Proteomes" id="UP000093044">
    <property type="component" value="Chromosome"/>
</dbReference>
<dbReference type="STRING" id="1197717.BED41_01915"/>
<name>A0A1B2I1X1_9BACT</name>
<evidence type="ECO:0000313" key="7">
    <source>
        <dbReference type="EMBL" id="ANZ43956.1"/>
    </source>
</evidence>
<dbReference type="SUPFAM" id="SSF54292">
    <property type="entry name" value="2Fe-2S ferredoxin-like"/>
    <property type="match status" value="1"/>
</dbReference>
<reference evidence="7" key="1">
    <citation type="submission" date="2016-08" db="EMBL/GenBank/DDBJ databases">
        <title>Complete genome of Cloacibacillus porcorum.</title>
        <authorList>
            <person name="Looft T."/>
            <person name="Bayles D.O."/>
            <person name="Alt D.P."/>
        </authorList>
    </citation>
    <scope>NUCLEOTIDE SEQUENCE [LARGE SCALE GENOMIC DNA]</scope>
    <source>
        <strain evidence="7">CL-84</strain>
    </source>
</reference>
<feature type="domain" description="2Fe-2S ferredoxin-type" evidence="6">
    <location>
        <begin position="1"/>
        <end position="77"/>
    </location>
</feature>
<organism evidence="7 8">
    <name type="scientific">Cloacibacillus porcorum</name>
    <dbReference type="NCBI Taxonomy" id="1197717"/>
    <lineage>
        <taxon>Bacteria</taxon>
        <taxon>Thermotogati</taxon>
        <taxon>Synergistota</taxon>
        <taxon>Synergistia</taxon>
        <taxon>Synergistales</taxon>
        <taxon>Synergistaceae</taxon>
        <taxon>Cloacibacillus</taxon>
    </lineage>
</organism>
<dbReference type="PROSITE" id="PS51085">
    <property type="entry name" value="2FE2S_FER_2"/>
    <property type="match status" value="1"/>
</dbReference>